<dbReference type="Pfam" id="PF04870">
    <property type="entry name" value="Moulting_cycle"/>
    <property type="match status" value="1"/>
</dbReference>
<accession>A0A0N4ZW32</accession>
<dbReference type="PANTHER" id="PTHR21523">
    <property type="match status" value="1"/>
</dbReference>
<proteinExistence type="predicted"/>
<sequence length="525" mass="60354">MRLPCLQRIRWFAIILFILFSIHKSLQEIESSKKDAIEKSRLSKTQYDKVMSLHKAWYNQAINNLLGVMGKDLISKLVNNNEKIALLQCLESIGYMNVDPKYPAQCLILTKDKKFKRVKRQSLRFRDEYHKKSENYYENNIIRQDSLKHLKSSKSQDSFVKKMSTFFTNIVSVIDPRQMNKKRKPWKDTYKKISKLNKILKAKNVDTDSSYKRVFDFVAEDQPTELVRVARSIAKPKSLETQFNDLIFTLEKHYTGKDNHAVLSPRIGSLLPSKYKAKQNRSAILSPNLFPLYQDESDPDSKYDILPIPKVMNELGMNEKDKEHVLEMIMDITGAGSIVEDVENVLRTNKLGDDIEAITNFVSNSFLNVQKNFNIRQKRDMEKNKYSFLSVSQLKEIYDKNGPYYMKRSEFPFSIGEYKKMTMVDKKRSLWETVRLISEIPDPLANMRGGTAVFNAYVFSPYVLSPNVINPYVLSPVILSPFVLCPDVLSPTVLSGVILSPSVLSPAVFTDSILAANVLSPSFLS</sequence>
<keyword evidence="1" id="KW-0732">Signal</keyword>
<dbReference type="PANTHER" id="PTHR21523:SF46">
    <property type="entry name" value="MLT-TEN (MLT-10) RELATED"/>
    <property type="match status" value="1"/>
</dbReference>
<dbReference type="AlphaFoldDB" id="A0A0N4ZW32"/>
<name>A0A0N4ZW32_PARTI</name>
<organism evidence="2 3">
    <name type="scientific">Parastrongyloides trichosuri</name>
    <name type="common">Possum-specific nematode worm</name>
    <dbReference type="NCBI Taxonomy" id="131310"/>
    <lineage>
        <taxon>Eukaryota</taxon>
        <taxon>Metazoa</taxon>
        <taxon>Ecdysozoa</taxon>
        <taxon>Nematoda</taxon>
        <taxon>Chromadorea</taxon>
        <taxon>Rhabditida</taxon>
        <taxon>Tylenchina</taxon>
        <taxon>Panagrolaimomorpha</taxon>
        <taxon>Strongyloidoidea</taxon>
        <taxon>Strongyloididae</taxon>
        <taxon>Parastrongyloides</taxon>
    </lineage>
</organism>
<evidence type="ECO:0000256" key="1">
    <source>
        <dbReference type="SAM" id="SignalP"/>
    </source>
</evidence>
<reference evidence="3" key="1">
    <citation type="submission" date="2017-02" db="UniProtKB">
        <authorList>
            <consortium name="WormBaseParasite"/>
        </authorList>
    </citation>
    <scope>IDENTIFICATION</scope>
</reference>
<evidence type="ECO:0000313" key="2">
    <source>
        <dbReference type="Proteomes" id="UP000038045"/>
    </source>
</evidence>
<dbReference type="InterPro" id="IPR006954">
    <property type="entry name" value="Mlt-10-like"/>
</dbReference>
<evidence type="ECO:0000313" key="3">
    <source>
        <dbReference type="WBParaSite" id="PTRK_0001281200.1"/>
    </source>
</evidence>
<feature type="chain" id="PRO_5005892520" evidence="1">
    <location>
        <begin position="28"/>
        <end position="525"/>
    </location>
</feature>
<dbReference type="WBParaSite" id="PTRK_0001281200.1">
    <property type="protein sequence ID" value="PTRK_0001281200.1"/>
    <property type="gene ID" value="PTRK_0001281200"/>
</dbReference>
<keyword evidence="2" id="KW-1185">Reference proteome</keyword>
<feature type="signal peptide" evidence="1">
    <location>
        <begin position="1"/>
        <end position="27"/>
    </location>
</feature>
<dbReference type="Proteomes" id="UP000038045">
    <property type="component" value="Unplaced"/>
</dbReference>
<protein>
    <submittedName>
        <fullName evidence="3">Exported protein</fullName>
    </submittedName>
</protein>